<dbReference type="RefSeq" id="WP_096361533.1">
    <property type="nucleotide sequence ID" value="NZ_AP014879.1"/>
</dbReference>
<evidence type="ECO:0000256" key="1">
    <source>
        <dbReference type="ARBA" id="ARBA00022679"/>
    </source>
</evidence>
<dbReference type="Pfam" id="PF13649">
    <property type="entry name" value="Methyltransf_25"/>
    <property type="match status" value="1"/>
</dbReference>
<organism evidence="3 4">
    <name type="scientific">Sulfuricaulis limicola</name>
    <dbReference type="NCBI Taxonomy" id="1620215"/>
    <lineage>
        <taxon>Bacteria</taxon>
        <taxon>Pseudomonadati</taxon>
        <taxon>Pseudomonadota</taxon>
        <taxon>Gammaproteobacteria</taxon>
        <taxon>Acidiferrobacterales</taxon>
        <taxon>Acidiferrobacteraceae</taxon>
        <taxon>Sulfuricaulis</taxon>
    </lineage>
</organism>
<dbReference type="InterPro" id="IPR041698">
    <property type="entry name" value="Methyltransf_25"/>
</dbReference>
<proteinExistence type="predicted"/>
<dbReference type="EMBL" id="AP014879">
    <property type="protein sequence ID" value="BAV34833.1"/>
    <property type="molecule type" value="Genomic_DNA"/>
</dbReference>
<dbReference type="GO" id="GO:0008168">
    <property type="term" value="F:methyltransferase activity"/>
    <property type="evidence" value="ECO:0007669"/>
    <property type="project" value="UniProtKB-KW"/>
</dbReference>
<evidence type="ECO:0000313" key="4">
    <source>
        <dbReference type="Proteomes" id="UP000243180"/>
    </source>
</evidence>
<accession>A0A1B4XJ47</accession>
<dbReference type="CDD" id="cd02440">
    <property type="entry name" value="AdoMet_MTases"/>
    <property type="match status" value="1"/>
</dbReference>
<feature type="domain" description="Methyltransferase" evidence="2">
    <location>
        <begin position="39"/>
        <end position="130"/>
    </location>
</feature>
<evidence type="ECO:0000313" key="3">
    <source>
        <dbReference type="EMBL" id="BAV34833.1"/>
    </source>
</evidence>
<dbReference type="InterPro" id="IPR029063">
    <property type="entry name" value="SAM-dependent_MTases_sf"/>
</dbReference>
<keyword evidence="4" id="KW-1185">Reference proteome</keyword>
<evidence type="ECO:0000259" key="2">
    <source>
        <dbReference type="Pfam" id="PF13649"/>
    </source>
</evidence>
<dbReference type="PANTHER" id="PTHR43861:SF3">
    <property type="entry name" value="PUTATIVE (AFU_ORTHOLOGUE AFUA_2G14390)-RELATED"/>
    <property type="match status" value="1"/>
</dbReference>
<dbReference type="OrthoDB" id="9786503at2"/>
<gene>
    <name evidence="3" type="ORF">SCL_2556</name>
</gene>
<keyword evidence="1 3" id="KW-0808">Transferase</keyword>
<dbReference type="GO" id="GO:0032259">
    <property type="term" value="P:methylation"/>
    <property type="evidence" value="ECO:0007669"/>
    <property type="project" value="UniProtKB-KW"/>
</dbReference>
<dbReference type="AlphaFoldDB" id="A0A1B4XJ47"/>
<dbReference type="SUPFAM" id="SSF53335">
    <property type="entry name" value="S-adenosyl-L-methionine-dependent methyltransferases"/>
    <property type="match status" value="1"/>
</dbReference>
<dbReference type="InParanoid" id="A0A1B4XJ47"/>
<dbReference type="Gene3D" id="3.40.50.150">
    <property type="entry name" value="Vaccinia Virus protein VP39"/>
    <property type="match status" value="1"/>
</dbReference>
<dbReference type="PANTHER" id="PTHR43861">
    <property type="entry name" value="TRANS-ACONITATE 2-METHYLTRANSFERASE-RELATED"/>
    <property type="match status" value="1"/>
</dbReference>
<keyword evidence="3" id="KW-0489">Methyltransferase</keyword>
<dbReference type="Proteomes" id="UP000243180">
    <property type="component" value="Chromosome"/>
</dbReference>
<protein>
    <submittedName>
        <fullName evidence="3">SAM-dependent methyltransferase</fullName>
    </submittedName>
</protein>
<name>A0A1B4XJ47_9GAMM</name>
<reference evidence="3 4" key="1">
    <citation type="submission" date="2015-05" db="EMBL/GenBank/DDBJ databases">
        <title>Complete genome sequence of a sulfur-oxidizing gammaproteobacterium strain HA5.</title>
        <authorList>
            <person name="Miura A."/>
            <person name="Kojima H."/>
            <person name="Fukui M."/>
        </authorList>
    </citation>
    <scope>NUCLEOTIDE SEQUENCE [LARGE SCALE GENOMIC DNA]</scope>
    <source>
        <strain evidence="3 4">HA5</strain>
    </source>
</reference>
<sequence length="206" mass="23242">MTHDFWNARYAEPGFAYGTEPNSFLVSQKQYLKPGMKALAVADGEGRNGVWLAQQGLEVLSVDGSEVGLRKARELAKSRGVAIRTELADLTTWKWPEHEFDLVVAIFIHFTPEFRARLHRQMFRTLKPGGILIMEAFTPKQLEYKTGGPPVKEMLYTADMLRQEFREGEILRLEEILTGLNEGPYHRGTAAVVRLVVKCPGAPQRA</sequence>
<dbReference type="KEGG" id="slim:SCL_2556"/>